<dbReference type="KEGG" id="pstw:DSJ_24420"/>
<dbReference type="RefSeq" id="WP_006120905.1">
    <property type="nucleotide sequence ID" value="NZ_AHIE01000028.1"/>
</dbReference>
<dbReference type="PATRIC" id="fig|660596.6.peg.3631"/>
<keyword evidence="1" id="KW-0614">Plasmid</keyword>
<dbReference type="PANTHER" id="PTHR32305">
    <property type="match status" value="1"/>
</dbReference>
<reference evidence="2" key="2">
    <citation type="submission" date="2012-01" db="EMBL/GenBank/DDBJ databases">
        <authorList>
            <person name="Biehl B.S."/>
            <person name="Ding Y."/>
            <person name="Dugan-Rocha S.P."/>
            <person name="Gibbs R.A."/>
            <person name="Glasner J.D."/>
            <person name="Kovar C."/>
            <person name="Muzny D.M."/>
            <person name="Neeno-Eckwall E.C."/>
            <person name="Perna N.T."/>
            <person name="Qin X."/>
            <person name="von Bodman S.B."/>
            <person name="Weinstock G.M."/>
        </authorList>
    </citation>
    <scope>NUCLEOTIDE SEQUENCE</scope>
    <source>
        <strain evidence="2">DC283</strain>
    </source>
</reference>
<evidence type="ECO:0000313" key="1">
    <source>
        <dbReference type="EMBL" id="ARF52392.1"/>
    </source>
</evidence>
<dbReference type="InterPro" id="IPR006530">
    <property type="entry name" value="YD"/>
</dbReference>
<evidence type="ECO:0000313" key="3">
    <source>
        <dbReference type="Proteomes" id="UP000005050"/>
    </source>
</evidence>
<dbReference type="OrthoDB" id="6043530at2"/>
<dbReference type="Pfam" id="PF05593">
    <property type="entry name" value="RHS_repeat"/>
    <property type="match status" value="1"/>
</dbReference>
<evidence type="ECO:0000313" key="4">
    <source>
        <dbReference type="Proteomes" id="UP000192380"/>
    </source>
</evidence>
<sequence length="1228" mass="135558">MSDFTSQSGNFLSAFSGAVDPRTGMYNYNFSVAHLTGNAGLGPSMPVVLCYSPLNTTNTGYGIGVNLPVSSYDKSTRTLQLSSGERYKVSEANHALNIIHSKPVNFRAEIREDGYYIFYKNGVTERLTASSKGGSMKVAEEIISPANRKLVLKWETYGNGKRLTSVSDESRTLLNIKHTTAMVTFSIWPGSTEEHSVLLKFQNDFLTSVMNKHDSAELSWALGYTNKILTVVSGPTGLKELVNYSATGHRFPTGGPGQTVPYVISYKQSGKDGQLLRHLSYEFSDKNFLGYGGSNQYSWDNDTDYLYGVLGDYEYTSTETAHDKQGNPLSRVKRTYSNYHLQTSEQSAIVGTTCQVLTKTEYYAISGKSFDDQPANFQFPKQQTRTFTDSSKPDGEKSRTEITLTDFDEYGNPVYEKSPDGYETYYDYYPAEGDGDNCPAEPNGFIRFLKKKTHKPRKDDDTTPEFAEYSYTLLGDTRCVVQNTRKLSSGNILLSEQTTEYNSDSLSSDFGRVIKITGIRYDGVNSYTTRQTFATSVSDGSMIQKVTFTGHDNLESTHSRTLSLFSGLLFSETDPLGVTVKHEYDLLGRIVSQTVAPDTEYENVVRWDYSMGDNGPVTTQTDTTGNQLRILFDSAGREIGRQQFDPDVTKKFYDIYSQSFDLLGRVSTGLSSDWLPDSGKSISYSLQTTVLNDDWGGVRTQRFSDNTRHVQESDPLALKQTTYMQGDAGNTTTITGSVATSFDTASYLALTDTLTDTSNNTQGTRLYGWDGWGQLRRETDERGNVTERTYDAFGRVLTQTLPDGSVVTRTYSPHLAGEQVASITVTGPDAGGNTQTWLLGTQEFDSLGRLTKQVSGGRTTTYVYEGASTGPSLVTLPSGKQLQYTYIPELGNVVSSVVADDVTQTFSYDKRTGRLLQELEGEIGNDYLWNDSGSLATETFMRGTRQNVASHSSTLSGSAVTYQDITGSKMVYSRDEYGRITALIDGELQASFEYDELGRMHKQTVKNTGGADSFITELEYDDFGREIKQTVTDSAGTSLVTTSSWSLNGLLESKSLAATGAADSINRNEMFEYDARNRLVHYGITGTPPVPDAYGNPLSEVTYQYDALNNLTAVISTFADDSTDTMTYVYGNRNDPTQLTSVTHSHDSYPPHIPLEYDADGRMIKDEAGRVLAYDGLGRLNSVAGENLTGGHYHYDAGNRLVDQDTGTNGVRHLYYRGSELVVDVTSS</sequence>
<organism evidence="2 3">
    <name type="scientific">Pantoea stewartii subsp. stewartii DC283</name>
    <dbReference type="NCBI Taxonomy" id="660596"/>
    <lineage>
        <taxon>Bacteria</taxon>
        <taxon>Pseudomonadati</taxon>
        <taxon>Pseudomonadota</taxon>
        <taxon>Gammaproteobacteria</taxon>
        <taxon>Enterobacterales</taxon>
        <taxon>Erwiniaceae</taxon>
        <taxon>Pantoea</taxon>
    </lineage>
</organism>
<reference evidence="2 3" key="1">
    <citation type="journal article" date="2012" name="Mol. Microbiol.">
        <title>The genetic and structural basis of two distinct terminal side branch residues in stewartan and amylovoran exopolysaccharides and their potential role in host adaptation.</title>
        <authorList>
            <person name="Wang X."/>
            <person name="Yang F."/>
            <person name="von Bodman S.B."/>
        </authorList>
    </citation>
    <scope>NUCLEOTIDE SEQUENCE [LARGE SCALE GENOMIC DNA]</scope>
    <source>
        <strain evidence="2 3">DC283</strain>
    </source>
</reference>
<dbReference type="PANTHER" id="PTHR32305:SF15">
    <property type="entry name" value="PROTEIN RHSA-RELATED"/>
    <property type="match status" value="1"/>
</dbReference>
<keyword evidence="4" id="KW-1185">Reference proteome</keyword>
<dbReference type="EMBL" id="CP017590">
    <property type="protein sequence ID" value="ARF52392.1"/>
    <property type="molecule type" value="Genomic_DNA"/>
</dbReference>
<proteinExistence type="predicted"/>
<gene>
    <name evidence="2" type="ORF">CKS_5332</name>
    <name evidence="1" type="ORF">DSJ_24420</name>
</gene>
<dbReference type="Proteomes" id="UP000192380">
    <property type="component" value="Plasmid pDSJ09"/>
</dbReference>
<evidence type="ECO:0000313" key="2">
    <source>
        <dbReference type="EMBL" id="EHT99221.1"/>
    </source>
</evidence>
<name>H3RHE1_PANSE</name>
<reference evidence="1 4" key="3">
    <citation type="submission" date="2016-10" db="EMBL/GenBank/DDBJ databases">
        <title>Complete Genome Assembly of Pantoea stewartii subsp. stewartii DC283, a Corn Pathogen.</title>
        <authorList>
            <person name="Duong D.A."/>
            <person name="Stevens A.M."/>
            <person name="Jensen R.V."/>
        </authorList>
    </citation>
    <scope>NUCLEOTIDE SEQUENCE [LARGE SCALE GENOMIC DNA]</scope>
    <source>
        <strain evidence="1 4">DC283</strain>
        <plasmid evidence="1 4">pDSJ09</plasmid>
    </source>
</reference>
<dbReference type="Proteomes" id="UP000005050">
    <property type="component" value="Unassembled WGS sequence"/>
</dbReference>
<geneLocation type="plasmid" evidence="1 4">
    <name>pDSJ09</name>
</geneLocation>
<dbReference type="EMBL" id="AHIE01000028">
    <property type="protein sequence ID" value="EHT99221.1"/>
    <property type="molecule type" value="Genomic_DNA"/>
</dbReference>
<dbReference type="AlphaFoldDB" id="H3RHE1"/>
<dbReference type="NCBIfam" id="TIGR01643">
    <property type="entry name" value="YD_repeat_2x"/>
    <property type="match status" value="1"/>
</dbReference>
<dbReference type="InterPro" id="IPR031325">
    <property type="entry name" value="RHS_repeat"/>
</dbReference>
<dbReference type="InterPro" id="IPR050708">
    <property type="entry name" value="T6SS_VgrG/RHS"/>
</dbReference>
<accession>H3RHE1</accession>
<protein>
    <submittedName>
        <fullName evidence="1">Nematicidal protein</fullName>
    </submittedName>
</protein>
<dbReference type="Gene3D" id="2.180.10.10">
    <property type="entry name" value="RHS repeat-associated core"/>
    <property type="match status" value="2"/>
</dbReference>